<evidence type="ECO:0000259" key="6">
    <source>
        <dbReference type="Pfam" id="PF08696"/>
    </source>
</evidence>
<evidence type="ECO:0000256" key="5">
    <source>
        <dbReference type="ARBA" id="ARBA00022840"/>
    </source>
</evidence>
<dbReference type="InterPro" id="IPR014808">
    <property type="entry name" value="DNA_replication_fac_Dna2_N"/>
</dbReference>
<sequence length="135" mass="15604">MEADRVERGAPTEEEWLEMMMERSFTDLEEKPEDSSRSLKKIIPRTKLCRGLYNRYCVLDVKEVHGLREEKHLIITASQETEDTELCILKDDWAELLVKPGDIIHLEGDSIQDTWTVGRDSNFLILNPDLLISGT</sequence>
<reference evidence="7" key="1">
    <citation type="submission" date="2023-05" db="EMBL/GenBank/DDBJ databases">
        <authorList>
            <person name="Stuckert A."/>
        </authorList>
    </citation>
    <scope>NUCLEOTIDE SEQUENCE</scope>
</reference>
<dbReference type="Proteomes" id="UP001162483">
    <property type="component" value="Unassembled WGS sequence"/>
</dbReference>
<evidence type="ECO:0000256" key="1">
    <source>
        <dbReference type="ARBA" id="ARBA00022723"/>
    </source>
</evidence>
<keyword evidence="4" id="KW-0347">Helicase</keyword>
<dbReference type="EMBL" id="CATNWA010004398">
    <property type="protein sequence ID" value="CAI9547734.1"/>
    <property type="molecule type" value="Genomic_DNA"/>
</dbReference>
<evidence type="ECO:0000313" key="7">
    <source>
        <dbReference type="EMBL" id="CAI9547734.1"/>
    </source>
</evidence>
<accession>A0ABN9BJB3</accession>
<feature type="non-terminal residue" evidence="7">
    <location>
        <position position="135"/>
    </location>
</feature>
<keyword evidence="1" id="KW-0479">Metal-binding</keyword>
<organism evidence="7 8">
    <name type="scientific">Staurois parvus</name>
    <dbReference type="NCBI Taxonomy" id="386267"/>
    <lineage>
        <taxon>Eukaryota</taxon>
        <taxon>Metazoa</taxon>
        <taxon>Chordata</taxon>
        <taxon>Craniata</taxon>
        <taxon>Vertebrata</taxon>
        <taxon>Euteleostomi</taxon>
        <taxon>Amphibia</taxon>
        <taxon>Batrachia</taxon>
        <taxon>Anura</taxon>
        <taxon>Neobatrachia</taxon>
        <taxon>Ranoidea</taxon>
        <taxon>Ranidae</taxon>
        <taxon>Staurois</taxon>
    </lineage>
</organism>
<keyword evidence="3" id="KW-0378">Hydrolase</keyword>
<evidence type="ECO:0000313" key="8">
    <source>
        <dbReference type="Proteomes" id="UP001162483"/>
    </source>
</evidence>
<gene>
    <name evidence="7" type="ORF">SPARVUS_LOCUS3039554</name>
</gene>
<name>A0ABN9BJB3_9NEOB</name>
<comment type="caution">
    <text evidence="7">The sequence shown here is derived from an EMBL/GenBank/DDBJ whole genome shotgun (WGS) entry which is preliminary data.</text>
</comment>
<evidence type="ECO:0000256" key="2">
    <source>
        <dbReference type="ARBA" id="ARBA00022741"/>
    </source>
</evidence>
<evidence type="ECO:0000256" key="4">
    <source>
        <dbReference type="ARBA" id="ARBA00022806"/>
    </source>
</evidence>
<feature type="domain" description="DNA replication factor Dna2 N-terminal" evidence="6">
    <location>
        <begin position="79"/>
        <end position="135"/>
    </location>
</feature>
<protein>
    <recommendedName>
        <fullName evidence="6">DNA replication factor Dna2 N-terminal domain-containing protein</fullName>
    </recommendedName>
</protein>
<proteinExistence type="predicted"/>
<dbReference type="Pfam" id="PF08696">
    <property type="entry name" value="Dna2"/>
    <property type="match status" value="1"/>
</dbReference>
<evidence type="ECO:0000256" key="3">
    <source>
        <dbReference type="ARBA" id="ARBA00022801"/>
    </source>
</evidence>
<keyword evidence="8" id="KW-1185">Reference proteome</keyword>
<keyword evidence="5" id="KW-0067">ATP-binding</keyword>
<keyword evidence="2" id="KW-0547">Nucleotide-binding</keyword>